<feature type="domain" description="Carrier" evidence="7">
    <location>
        <begin position="4699"/>
        <end position="4774"/>
    </location>
</feature>
<sequence length="6097" mass="658379">SERAALTPVMDAPDTELRTLPELLAAAAATDPEAAALIYQGREVSNRDLDQRSNRLARLLIGRGVGPESVVALAMGRSVESVLSLWAVAKTGAAFVPVDPDYPTDRIVHMLTDSGAQLALTVTEFRSALPECVDYLVVDAHELGDDLAEQSSAAVTDADRTLPVALDNTAYLIYTSGSTGMPKGVAVTHRGLANFATDERTRFGITATSRTLHFSSPSFDASILELLLAVGSGATMVIAPSTVIGGAELADVLREGRVTHAFITPAAMASVEPVNLDHLECVVTGGDVCPQELVAQWVTADRRMFNAYGPTEATVVSSVTGPMVPGEPVTIGRPPLGTGEMVLDSRLHPVPNGVTGELYVTGSGLARGYRNRAGTTAERFVANPYGGLGARMYRTGDLARWNRDGQLEYLGRSDFQVKIRGFRIELGEIETALARYPGVAHSVVSAHKGSTGVNRLVGYVVPTNGAELEPEAVLTFVGSFLAPYMVPSALIVLDALPLTPAGKLDRRALPEPDFGARVSSGRAPVSEMESVLADLFAEVLGLESVGVEDSFFALGGDSIMSIQLVARAKSAGVVLTPRDVFEAKTVAGLAAVASWVGDSDVVVLEELPGGGVGAMPTTPITAWLLERGGEFNRMSQSMLLTAPPNLRAIEPLIETFQAVLDRHDMLRAQLIVGTDESHLEACPVGSVAARNILRRVPVSAAPGTSEFAGAVIAELDAALDRLDPASGSMLQVVWLDAGDAGGRLLVVAHHLVVDGVSWRILVPDLATAWAQVSAGQEPVLEPVGTSMRRWAHGLVDQAGERAVELDLWQRILDCEDPLIGSRPLDPNIDVNATVGRITVELPAEVSEAILTAVPDAIHGSVNDGLLTALAMAVTQWRRSRLVTGAHGRPVDGTLVSLEGHGREDQVVPGADLGRTVGWFTAMFPVRLDLSGIDLDEAFDGGRAAGSAIKAIKEQLLAIPDHGMGYGMLRYLNPDTGPVLADRSLPQISFNYLGRFAADLSEAATRAGWAPTGEVDMDRAQDLDTPVTSAIDINAVTTEVEDRPQLRATWAYAAGVLDVTEVRELAELWVQALTALTTYASRPDAGGITPSDLDLVSLDQDTIDRVEARFPALSDIWSLSPLQSGLLFHALLAEESIDSYTVQMTIELRGADSARLRLAGQALLDRHANLRASFVYDEGGTPIQAISRQVELPWTEIDLSGLDADARAAEMDRVADADRRRGFDMSTPPLIRFTLMQVGGDEQHLMVTNHHILLDGWSMPLLIRDLLTLYATAGDTAALPRVNPYRDYLAWMSHRSTEESLGVWARALAGLEGPTLLAPADAAAQSTDESSELIVELDDDDTELLSALARERGITLSTLIRTAWGIVLGSLTGRTDVVFGGTVSGRPPQIPGIESMIGLFINTLPVRVVLDPSETLGELLERIQSEQAALLDHHYLGLTDIQGVGGDGAVFDTLTVFESYPVDRAGLTENTDIAGMNVLDVHDRANAAHYPLAVIASAHERLQLKLEYVPTLFDGDAVARIGDRVVRALMALAERPNLRLAQLRLLTEAEETALVPVRGLPGRSVRTLPAMFAETAAAAGDATAVVASHRRLTYRELDERSNRFARLLLRRGVGPEDFVALGISRALESIVAVWAIAKTGAAFVPVDPGYPRERVEHMLGDSGCRFGVCVNADRGRLPAATTTWLTLDDPETVTAAAEMSADPVTDDERVVPLRFAHPAYMIYTSGSTGTPKGVVVSHRGLDNFAEEQRARYGTDSTSRTMHFSSPSFDASVLDYLMTFAVGATMVIVPTSVYGGDELTELIRSEGITHGFITPAALASVDPEGLDGFRTVAVGGEAVPPELVTRWAPGRNMLNAYGPTESTIVANLSDPLEAGEPVTIGGPIRGTAEVILDAWLQPVPVGVAGELYISGEGLARGYHARAGLTSERFIANPFGEPGERMYRTGDLARWRPDRTAEYLGRSDFQVKVRGFRIELGDIDSALAGHPSVAFAVTLGRPGPTGDTALVSYVLPEADATLEPPELKQWAAELLPAHMVPSSIMILDEIPLTPVGKLDRAALPEPQFLPTTDEFRPPSTVLEHTIADVITTVLGIERVGIDDNFFDIGGNSLIATRVAARLTAELDTQIGVRTLFEAPTIHALARMIESTAFAPAGDGDHARVPLEPRQRPEHVPVSLAQKRMWFLNQFDTSSAAYNIPLAVRLTGRLDVESLRAAVTDVFVRHESLRTVFPSHDGEPTQVVLSPGQWTPNLEIADVADSELHEHIAALATAGFDVTADVPIRSALFALAPDEHVLVIVVHHICADGFSLTPLARDVMAAYAARIAGSAPQWSPLSVQYADYTLWQLEQLGSESDSESLISQQLRYWTEQLADLPEILQLPTDRARPVQQSFRGAQVDFTIPAELHRSLSALARKHNSTMFMAVHAALSVLLSALSSTEDIAVGTPIAGRGEAALDEMVGMFVNTLVLRAAVDPAGGFGELIDQVRATDLAAFHHSDVPFERLVDVLAPERSTAHSPLFQVLLEFRNNETPRLELPELTATAVDFDLEVAKFDLQLSVEERFDEEGTAAGITAAFVYATDLFDAGTVRTIADRFLRVLGAVTADPHGPVGDIELTDAAERAAMATEWNTVGVDAGHDTLADRFAQTVARFPQATAVTSEDVAYTYRELDDRSNRLARLLISRGVGPETLVAVALPRTCDLIVALLAVIKSGGGYLPVDITYPADRLAFVFEDAAPNCVITTVGDASALPESGTPVILLDDIETDADLGRLSPAAITDDDRVTALDASSVAYVIYTSGSTGRPKGVVVSHRNVLTLFANTQPLYGFDENDVWTMFHSYAFDFSVWELWGPLLYGGRLVVVDYYTARSPEMFHELLRNEQVTVLNQTPTAFYQLAETDRIVSEIDVTAAALALRYVIFGGEALDLGQLGRWYARHDDSAPALVNMYGITETTVHVSYLRLDRVFAESASASVIGRAIAGLRVHVLDRRLHPVPPGTIGEMYVSGEQVTRGYLGRAALSSTRFVADPLGSGTRMYRTGDLARWNAGGQLEYLGRSDFQVKIRGFRIELGEIESALLRYRGIAQAVVLTRDDGHGGNRLIGYVVPESGSTVEVSSALEFLGTQLTSYMVPATLVVLDALPLTGNGKLDRRALPEPDFGARVSASRAPTTEMETVLATLFAEVLGLDSVGVEDSFFALGGDSIMSIQLVARAKAAGVVLTPRDVFEAKTVATLAEVASWAGAADVVVLEELPGGGVGDMPTTPITSWLLERGGDFRRYTQTALLALPPATDRTMLERTVQVVVDHHDMLRARLAGPAPRWRIEVRGPGSVDVREFLHRVEVPAVTGSAFVEIATRELDEAAGRLDPVAGVMLQLVWFDAGDGGGRLLVVAHHLVVDGVSWRILVPDLATVWAQLSAGQEPVLEPVGTSMRRWSHGLAGAAVDRAGELDLWREVLSGDDPLIGSRPLDPDVDVAGTVEKLTVEVPTDVTDALLTKVPEAYHGGVNDGLLAGLALALARWRARSARRTHGAGWAQSLVNLEGHGREDQVLPGADLGRTVGWFTAMFPVRLDLSGIDLDEAFDGGRAAGSAIKAIKEQLLAIPDHGIGYGMLRYLNPDTAEELRALRQPQVTFNYLGRLGGTTSTDTHGHPWVPVSDTKLDDVPASDIPVASVLDINAVTDAAADGNRLRATWAFPAGVLTEAEVRELAELWVQALTALTVHVSRPGSGGVTPSDLDLVSLDQTAIDRLEDRFPALADIWSLSPLQSGLLFHAQFSDAAVDPYLVQLTLELRGQVDADRIRRAGQALLDRHPNLRAAFVHDSAGASAQIIQNGVVLPWSEFDLSDLEPAETERDYDRILERDRAVKFDMSQAPLLRLALIRLTDQDYRLVLTNHHILLDGWSTPLVIRDLLTLYATDADGSLLPRVHSYRDYLSWMRRHDITESLAAWRAALDGVDEPTLLAPMDRAEAHSAMAEETAFTLSEEQTTRLRELSRERGLTLNTVVQTAWGIVLGGLIGRTDVVFGGTVSGRPPEIPGIESMVGLFINTLPVRVALNPREPLGELLTRVQSEQAALLDHHYVGLTDIQSVAGLGAGFDTLTVFESYPVDKDGLTEHTDIAGMFVTGIGGKDSAHYPLAVVASGDERLNLKFEYLPEVFEERAIDEIADRLQRVLAAIADRPEIPLAHMQLLTESELAEFAPVRGRPGFSVRTLPQIFEDAAALDPNRTALTFEGRNVSYRELNERSNQLARVLIARGAGPEAFVALGIPRSIESVLAVWAVAKTGAAFVPVDPNYPIDRIEHMLTDSGATIGLTTTAYEKDLPDTVPWLLLDSPKFEKACQAKPALPVADSDRKSPISLDNAAYIVYTSGSTGKPKGVVVTHEGLDNFAEDQRQRFGATQTSRTLHFSTPSFDGSIFEYLQAFGVGATMVIAPPTVYGGAELAELIRAEHVTHAFVTTAALATVDPTDLDEFQHVTVGGEACPPELVTRWAPGHNLFNGYGPTETTVMANISDPLAVGEPITIGGPIRGVEELVLDARLQPVAVGVPGELYITGAGLARGYHQRPALSSHRFLANPYGEPGERMYRTGDIVRWRADHSVEYVGRSDFQVKIRGFRIELGEIDAEIATFPGVSFSATLGVPGPSGDTVLVTYLLPLTEGGVDPAALTAHLSTRLPAHMVPSSIMFLDEIPLTPVGKLDRSALPAPELNVHTKEFRAPSTDLERTIADIFADVLGLERIGVDDNFFDLGGNSLVATRVTARLRDALDTDIGVRALFEAPDVRSLAERIGEGSVPGGGARPPLAPVERPELIPLSLAQKRMWFLNQFDPSSPAYNIPLAVRLTGRLDEEALRLAMSDVLERHETLRTVFPTVGNEPTQRILPAELVRPEFTTATVTAEELPARMRELVSRGFDVSTDLPVRAALFRTDPDHHVLTIVVHHICADGFSLAPLARDVMVAYGARLEGDGPQWAPLQVQYADYTLWQHAVLGSEDDPASLINRQLRFWSQTLAGLPDVIQLPTDRPRPIQQSVEGDRVEFAIDADLHRRLTALARENNVTMFMAVHAALVVLLARLGSTDDVVIGTPVAGRGETALDDMVGMFVNTLVLRSRIDPATTFTELVRQIRESDLAAFAHSDLPFERLVEELNPRRSTSYSPLFQVALEFQNNERASLELPDLRVEGVDLETRVVKEDLEVILAEQFDSAGAPAGISGGLDFAVSLFDEETARRIADRFVRVLAAATADPEQSIGTLPILDEAEQEELAPARGKPEVRPELWPDILAAAAAVAPEATALTFEDRHVSYRELDEWSNRLARVLRAHGVGPETFVALGMPRSIEEVVSIWSVAKSGAAFVPVDPTYPRDRIEYMLTDCRASVGITVAERRDNLPESVPWLVLDDEEFAEQVAVVSSEPITDADRTRPLHLGHPAYLIYTSGSTGKPKGVIVTHRGIANLTAEEHERFLVTLDSTVSHLASPSFDASVFELMMAFGASARLLIIPPTIFGGDELADLLRREQVTHAFITPTALSSMEDRDLDTLRMLAVAGEACPPELVEVWGRHRRMHNGYGPTETSIQASVSAPMRPGGVVNIGAPAIGFEYLVLDERLQPVPAGVPGELYIAGPGLARGYHKRAALTSERFLACPFGEPGRRMYRTGDVVRWRGDHTVEYIGRTDFQVKVRGFRIELGEIDAVLARHPAVAFAATIGHTGPSGDTLLAAYVRAVDGHDLDPAELRTYAAERLPAHMVPSAVVVLDQVPMTPVGKLDRKALPAPEFGTTAAAFRAPDTETERVVVEAFAEVLGVDRVGTADSFFDLGGNSIVATRVITVLQERLGRRIPLQSMFLDPTPAGLARRIDTDGGGESAVDEALRVVIPLRPTGETPPLFCIHPGIGLSWGYAGLLQHLSQDRPVYGLQLPSISGGPTFDSIEELAHHYVREMRSIQSSGPYHLLGWSLGGIIAQAIAVELRREGESVATLALMDSYVIGDADATPDSLTVSELLHGLGLDLESEGEDGELTYERAVELLDEAFGQKTGITPQHLERISLGFTNSSRLMNEFRPQQFDGDLLFFTAASSPAEHSPVEWAQWVSGRIREVKLECEHNQMIEPEVLAVIGPVLEEYLDLP</sequence>
<comment type="similarity">
    <text evidence="2">Belongs to the ATP-dependent AMP-binding enzyme family.</text>
</comment>
<dbReference type="SUPFAM" id="SSF47336">
    <property type="entry name" value="ACP-like"/>
    <property type="match status" value="5"/>
</dbReference>
<dbReference type="FunFam" id="3.40.50.12780:FF:000012">
    <property type="entry name" value="Non-ribosomal peptide synthetase"/>
    <property type="match status" value="5"/>
</dbReference>
<dbReference type="FunFam" id="3.40.50.980:FF:000001">
    <property type="entry name" value="Non-ribosomal peptide synthetase"/>
    <property type="match status" value="4"/>
</dbReference>
<dbReference type="FunFam" id="3.30.300.30:FF:000010">
    <property type="entry name" value="Enterobactin synthetase component F"/>
    <property type="match status" value="2"/>
</dbReference>
<comment type="cofactor">
    <cofactor evidence="1">
        <name>pantetheine 4'-phosphate</name>
        <dbReference type="ChEBI" id="CHEBI:47942"/>
    </cofactor>
</comment>
<feature type="domain" description="Carrier" evidence="7">
    <location>
        <begin position="5758"/>
        <end position="5833"/>
    </location>
</feature>
<dbReference type="Gene3D" id="1.10.1200.10">
    <property type="entry name" value="ACP-like"/>
    <property type="match status" value="3"/>
</dbReference>
<dbReference type="Gene3D" id="3.40.50.12780">
    <property type="entry name" value="N-terminal domain of ligase-like"/>
    <property type="match status" value="2"/>
</dbReference>
<dbReference type="InterPro" id="IPR042099">
    <property type="entry name" value="ANL_N_sf"/>
</dbReference>
<dbReference type="InterPro" id="IPR020845">
    <property type="entry name" value="AMP-binding_CS"/>
</dbReference>
<dbReference type="FunFam" id="3.40.50.980:FF:000002">
    <property type="entry name" value="Enterobactin synthetase component F"/>
    <property type="match status" value="1"/>
</dbReference>
<feature type="domain" description="Carrier" evidence="7">
    <location>
        <begin position="2070"/>
        <end position="2145"/>
    </location>
</feature>
<dbReference type="Gene3D" id="3.30.300.30">
    <property type="match status" value="5"/>
</dbReference>
<dbReference type="GO" id="GO:0008610">
    <property type="term" value="P:lipid biosynthetic process"/>
    <property type="evidence" value="ECO:0007669"/>
    <property type="project" value="UniProtKB-ARBA"/>
</dbReference>
<dbReference type="Proteomes" id="UP001185863">
    <property type="component" value="Unassembled WGS sequence"/>
</dbReference>
<dbReference type="PANTHER" id="PTHR45527:SF1">
    <property type="entry name" value="FATTY ACID SYNTHASE"/>
    <property type="match status" value="1"/>
</dbReference>
<name>A0AAE4V193_9NOCA</name>
<dbReference type="SMART" id="SM00823">
    <property type="entry name" value="PKS_PP"/>
    <property type="match status" value="5"/>
</dbReference>
<dbReference type="InterPro" id="IPR036736">
    <property type="entry name" value="ACP-like_sf"/>
</dbReference>
<proteinExistence type="inferred from homology"/>
<evidence type="ECO:0000256" key="1">
    <source>
        <dbReference type="ARBA" id="ARBA00001957"/>
    </source>
</evidence>
<dbReference type="GO" id="GO:0044550">
    <property type="term" value="P:secondary metabolite biosynthetic process"/>
    <property type="evidence" value="ECO:0007669"/>
    <property type="project" value="UniProtKB-ARBA"/>
</dbReference>
<dbReference type="Pfam" id="PF00501">
    <property type="entry name" value="AMP-binding"/>
    <property type="match status" value="5"/>
</dbReference>
<dbReference type="InterPro" id="IPR010060">
    <property type="entry name" value="NRPS_synth"/>
</dbReference>
<dbReference type="GO" id="GO:0031177">
    <property type="term" value="F:phosphopantetheine binding"/>
    <property type="evidence" value="ECO:0007669"/>
    <property type="project" value="InterPro"/>
</dbReference>
<dbReference type="Gene3D" id="3.40.50.1820">
    <property type="entry name" value="alpha/beta hydrolase"/>
    <property type="match status" value="2"/>
</dbReference>
<dbReference type="PROSITE" id="PS00455">
    <property type="entry name" value="AMP_BINDING"/>
    <property type="match status" value="5"/>
</dbReference>
<gene>
    <name evidence="8" type="ORF">R4315_19165</name>
</gene>
<dbReference type="CDD" id="cd17643">
    <property type="entry name" value="A_NRPS_Cytc1-like"/>
    <property type="match status" value="1"/>
</dbReference>
<evidence type="ECO:0000256" key="6">
    <source>
        <dbReference type="ARBA" id="ARBA00023194"/>
    </source>
</evidence>
<dbReference type="GO" id="GO:0017000">
    <property type="term" value="P:antibiotic biosynthetic process"/>
    <property type="evidence" value="ECO:0007669"/>
    <property type="project" value="UniProtKB-KW"/>
</dbReference>
<dbReference type="NCBIfam" id="NF004282">
    <property type="entry name" value="PRK05691.1"/>
    <property type="match status" value="5"/>
</dbReference>
<reference evidence="8" key="1">
    <citation type="submission" date="2023-10" db="EMBL/GenBank/DDBJ databases">
        <title>Development of a sustainable strategy for remediation of hydrocarbon-contaminated territories based on the waste exchange concept.</title>
        <authorList>
            <person name="Krivoruchko A."/>
        </authorList>
    </citation>
    <scope>NUCLEOTIDE SEQUENCE</scope>
    <source>
        <strain evidence="8">IEGM 68</strain>
    </source>
</reference>
<organism evidence="8 9">
    <name type="scientific">Rhodococcus oxybenzonivorans</name>
    <dbReference type="NCBI Taxonomy" id="1990687"/>
    <lineage>
        <taxon>Bacteria</taxon>
        <taxon>Bacillati</taxon>
        <taxon>Actinomycetota</taxon>
        <taxon>Actinomycetes</taxon>
        <taxon>Mycobacteriales</taxon>
        <taxon>Nocardiaceae</taxon>
        <taxon>Rhodococcus</taxon>
    </lineage>
</organism>
<evidence type="ECO:0000259" key="7">
    <source>
        <dbReference type="PROSITE" id="PS50075"/>
    </source>
</evidence>
<feature type="non-terminal residue" evidence="8">
    <location>
        <position position="1"/>
    </location>
</feature>
<dbReference type="InterPro" id="IPR009081">
    <property type="entry name" value="PP-bd_ACP"/>
</dbReference>
<dbReference type="GO" id="GO:0003824">
    <property type="term" value="F:catalytic activity"/>
    <property type="evidence" value="ECO:0007669"/>
    <property type="project" value="InterPro"/>
</dbReference>
<keyword evidence="6" id="KW-0045">Antibiotic biosynthesis</keyword>
<dbReference type="Pfam" id="PF13193">
    <property type="entry name" value="AMP-binding_C"/>
    <property type="match status" value="5"/>
</dbReference>
<evidence type="ECO:0000256" key="5">
    <source>
        <dbReference type="ARBA" id="ARBA00022737"/>
    </source>
</evidence>
<dbReference type="PROSITE" id="PS00012">
    <property type="entry name" value="PHOSPHOPANTETHEINE"/>
    <property type="match status" value="4"/>
</dbReference>
<comment type="caution">
    <text evidence="8">The sequence shown here is derived from an EMBL/GenBank/DDBJ whole genome shotgun (WGS) entry which is preliminary data.</text>
</comment>
<dbReference type="GO" id="GO:0043041">
    <property type="term" value="P:amino acid activation for nonribosomal peptide biosynthetic process"/>
    <property type="evidence" value="ECO:0007669"/>
    <property type="project" value="TreeGrafter"/>
</dbReference>
<dbReference type="EMBL" id="JAWLUP010000054">
    <property type="protein sequence ID" value="MDV7266650.1"/>
    <property type="molecule type" value="Genomic_DNA"/>
</dbReference>
<dbReference type="PANTHER" id="PTHR45527">
    <property type="entry name" value="NONRIBOSOMAL PEPTIDE SYNTHETASE"/>
    <property type="match status" value="1"/>
</dbReference>
<feature type="domain" description="Carrier" evidence="7">
    <location>
        <begin position="523"/>
        <end position="597"/>
    </location>
</feature>
<dbReference type="CDD" id="cd19543">
    <property type="entry name" value="DCL_NRPS"/>
    <property type="match status" value="2"/>
</dbReference>
<dbReference type="InterPro" id="IPR029058">
    <property type="entry name" value="AB_hydrolase_fold"/>
</dbReference>
<dbReference type="InterPro" id="IPR000873">
    <property type="entry name" value="AMP-dep_synth/lig_dom"/>
</dbReference>
<dbReference type="GO" id="GO:0005829">
    <property type="term" value="C:cytosol"/>
    <property type="evidence" value="ECO:0007669"/>
    <property type="project" value="TreeGrafter"/>
</dbReference>
<dbReference type="NCBIfam" id="TIGR01720">
    <property type="entry name" value="NRPS-para261"/>
    <property type="match status" value="2"/>
</dbReference>
<dbReference type="SUPFAM" id="SSF52777">
    <property type="entry name" value="CoA-dependent acyltransferases"/>
    <property type="match status" value="12"/>
</dbReference>
<feature type="domain" description="Carrier" evidence="7">
    <location>
        <begin position="3156"/>
        <end position="3230"/>
    </location>
</feature>
<dbReference type="SMART" id="SM00824">
    <property type="entry name" value="PKS_TE"/>
    <property type="match status" value="1"/>
</dbReference>
<dbReference type="Pfam" id="PF00668">
    <property type="entry name" value="Condensation"/>
    <property type="match status" value="6"/>
</dbReference>
<dbReference type="Pfam" id="PF00550">
    <property type="entry name" value="PP-binding"/>
    <property type="match status" value="5"/>
</dbReference>
<dbReference type="FunFam" id="2.30.38.10:FF:000001">
    <property type="entry name" value="Non-ribosomal peptide synthetase PvdI"/>
    <property type="match status" value="2"/>
</dbReference>
<dbReference type="CDD" id="cd19540">
    <property type="entry name" value="LCL_NRPS-like"/>
    <property type="match status" value="2"/>
</dbReference>
<dbReference type="SUPFAM" id="SSF56801">
    <property type="entry name" value="Acetyl-CoA synthetase-like"/>
    <property type="match status" value="5"/>
</dbReference>
<dbReference type="InterPro" id="IPR010071">
    <property type="entry name" value="AA_adenyl_dom"/>
</dbReference>
<dbReference type="InterPro" id="IPR001242">
    <property type="entry name" value="Condensation_dom"/>
</dbReference>
<dbReference type="NCBIfam" id="NF003417">
    <property type="entry name" value="PRK04813.1"/>
    <property type="match status" value="5"/>
</dbReference>
<evidence type="ECO:0000313" key="8">
    <source>
        <dbReference type="EMBL" id="MDV7266650.1"/>
    </source>
</evidence>
<evidence type="ECO:0000256" key="3">
    <source>
        <dbReference type="ARBA" id="ARBA00022450"/>
    </source>
</evidence>
<dbReference type="PROSITE" id="PS50075">
    <property type="entry name" value="CARRIER"/>
    <property type="match status" value="5"/>
</dbReference>
<dbReference type="InterPro" id="IPR025110">
    <property type="entry name" value="AMP-bd_C"/>
</dbReference>
<dbReference type="InterPro" id="IPR045851">
    <property type="entry name" value="AMP-bd_C_sf"/>
</dbReference>
<keyword evidence="5" id="KW-0677">Repeat</keyword>
<dbReference type="InterPro" id="IPR006162">
    <property type="entry name" value="Ppantetheine_attach_site"/>
</dbReference>
<dbReference type="InterPro" id="IPR023213">
    <property type="entry name" value="CAT-like_dom_sf"/>
</dbReference>
<dbReference type="Gene3D" id="2.30.38.10">
    <property type="entry name" value="Luciferase, Domain 3"/>
    <property type="match status" value="3"/>
</dbReference>
<dbReference type="InterPro" id="IPR020806">
    <property type="entry name" value="PKS_PP-bd"/>
</dbReference>
<accession>A0AAE4V193</accession>
<dbReference type="NCBIfam" id="TIGR01733">
    <property type="entry name" value="AA-adenyl-dom"/>
    <property type="match status" value="5"/>
</dbReference>
<dbReference type="Gene3D" id="3.40.50.980">
    <property type="match status" value="6"/>
</dbReference>
<keyword evidence="4" id="KW-0597">Phosphoprotein</keyword>
<dbReference type="FunFam" id="1.10.1200.10:FF:000005">
    <property type="entry name" value="Nonribosomal peptide synthetase 1"/>
    <property type="match status" value="3"/>
</dbReference>
<keyword evidence="3" id="KW-0596">Phosphopantetheine</keyword>
<dbReference type="InterPro" id="IPR001031">
    <property type="entry name" value="Thioesterase"/>
</dbReference>
<dbReference type="Gene3D" id="3.30.559.30">
    <property type="entry name" value="Nonribosomal peptide synthetase, condensation domain"/>
    <property type="match status" value="6"/>
</dbReference>
<dbReference type="SUPFAM" id="SSF53474">
    <property type="entry name" value="alpha/beta-Hydrolases"/>
    <property type="match status" value="1"/>
</dbReference>
<dbReference type="RefSeq" id="WP_317769091.1">
    <property type="nucleotide sequence ID" value="NZ_JAWLUP010000054.1"/>
</dbReference>
<protein>
    <submittedName>
        <fullName evidence="8">Non-ribosomal peptide synthase/polyketide synthase</fullName>
    </submittedName>
</protein>
<evidence type="ECO:0000256" key="2">
    <source>
        <dbReference type="ARBA" id="ARBA00006432"/>
    </source>
</evidence>
<dbReference type="Gene3D" id="3.30.559.10">
    <property type="entry name" value="Chloramphenicol acetyltransferase-like domain"/>
    <property type="match status" value="6"/>
</dbReference>
<dbReference type="Pfam" id="PF00975">
    <property type="entry name" value="Thioesterase"/>
    <property type="match status" value="1"/>
</dbReference>
<dbReference type="InterPro" id="IPR020802">
    <property type="entry name" value="TesA-like"/>
</dbReference>
<evidence type="ECO:0000313" key="9">
    <source>
        <dbReference type="Proteomes" id="UP001185863"/>
    </source>
</evidence>
<evidence type="ECO:0000256" key="4">
    <source>
        <dbReference type="ARBA" id="ARBA00022553"/>
    </source>
</evidence>